<dbReference type="SMART" id="SM00093">
    <property type="entry name" value="SERPIN"/>
    <property type="match status" value="1"/>
</dbReference>
<proteinExistence type="inferred from homology"/>
<name>A0A699IM11_TANCI</name>
<dbReference type="InterPro" id="IPR042178">
    <property type="entry name" value="Serpin_sf_1"/>
</dbReference>
<evidence type="ECO:0000256" key="2">
    <source>
        <dbReference type="RuleBase" id="RU000411"/>
    </source>
</evidence>
<protein>
    <submittedName>
        <fullName evidence="4">Serpin-ZX-like</fullName>
    </submittedName>
</protein>
<dbReference type="Gene3D" id="3.30.497.10">
    <property type="entry name" value="Antithrombin, subunit I, domain 2"/>
    <property type="match status" value="1"/>
</dbReference>
<evidence type="ECO:0000313" key="4">
    <source>
        <dbReference type="EMBL" id="GEZ66881.1"/>
    </source>
</evidence>
<dbReference type="InterPro" id="IPR042185">
    <property type="entry name" value="Serpin_sf_2"/>
</dbReference>
<gene>
    <name evidence="4" type="ORF">Tci_538854</name>
</gene>
<dbReference type="EMBL" id="BKCJ010307763">
    <property type="protein sequence ID" value="GEZ66881.1"/>
    <property type="molecule type" value="Genomic_DNA"/>
</dbReference>
<dbReference type="PANTHER" id="PTHR11461">
    <property type="entry name" value="SERINE PROTEASE INHIBITOR, SERPIN"/>
    <property type="match status" value="1"/>
</dbReference>
<accession>A0A699IM11</accession>
<dbReference type="AlphaFoldDB" id="A0A699IM11"/>
<evidence type="ECO:0000259" key="3">
    <source>
        <dbReference type="SMART" id="SM00093"/>
    </source>
</evidence>
<dbReference type="Pfam" id="PF00079">
    <property type="entry name" value="Serpin"/>
    <property type="match status" value="1"/>
</dbReference>
<comment type="caution">
    <text evidence="4">The sequence shown here is derived from an EMBL/GenBank/DDBJ whole genome shotgun (WGS) entry which is preliminary data.</text>
</comment>
<evidence type="ECO:0000256" key="1">
    <source>
        <dbReference type="ARBA" id="ARBA00009500"/>
    </source>
</evidence>
<dbReference type="InterPro" id="IPR023796">
    <property type="entry name" value="Serpin_dom"/>
</dbReference>
<dbReference type="InterPro" id="IPR000215">
    <property type="entry name" value="Serpin_fam"/>
</dbReference>
<dbReference type="PANTHER" id="PTHR11461:SF211">
    <property type="entry name" value="GH10112P-RELATED"/>
    <property type="match status" value="1"/>
</dbReference>
<dbReference type="Gene3D" id="2.30.39.10">
    <property type="entry name" value="Alpha-1-antitrypsin, domain 1"/>
    <property type="match status" value="1"/>
</dbReference>
<dbReference type="InterPro" id="IPR036186">
    <property type="entry name" value="Serpin_sf"/>
</dbReference>
<dbReference type="GO" id="GO:0005615">
    <property type="term" value="C:extracellular space"/>
    <property type="evidence" value="ECO:0007669"/>
    <property type="project" value="InterPro"/>
</dbReference>
<sequence length="285" mass="32060">MPHFTKYHCKHVLRTFSATIKPSSVVSSPVPKARNIQESIKKQTQVSITLATYLFKNSPNGNIVFSPLSIQVGLGLIAAGCKGETQDQVLSFLQTTSIHDVNALYSELVSSIMADGSPFGGPRLSLPNGLWVEQTVSLKDSFKQIVDKIYKAKSEQVDFLNEATEVTKIVNAWAKDQTDGLIKEILSPDAVNRDTRLIFANAVYFKGVWNEKFDPSKTKDYKFHLGDGSKVKVPFMTSRNKQFVGEYDDFKVLRYEAPKRLPGGRTRLETPWEWKRPRNVSNPFP</sequence>
<dbReference type="SUPFAM" id="SSF56574">
    <property type="entry name" value="Serpins"/>
    <property type="match status" value="1"/>
</dbReference>
<organism evidence="4">
    <name type="scientific">Tanacetum cinerariifolium</name>
    <name type="common">Dalmatian daisy</name>
    <name type="synonym">Chrysanthemum cinerariifolium</name>
    <dbReference type="NCBI Taxonomy" id="118510"/>
    <lineage>
        <taxon>Eukaryota</taxon>
        <taxon>Viridiplantae</taxon>
        <taxon>Streptophyta</taxon>
        <taxon>Embryophyta</taxon>
        <taxon>Tracheophyta</taxon>
        <taxon>Spermatophyta</taxon>
        <taxon>Magnoliopsida</taxon>
        <taxon>eudicotyledons</taxon>
        <taxon>Gunneridae</taxon>
        <taxon>Pentapetalae</taxon>
        <taxon>asterids</taxon>
        <taxon>campanulids</taxon>
        <taxon>Asterales</taxon>
        <taxon>Asteraceae</taxon>
        <taxon>Asteroideae</taxon>
        <taxon>Anthemideae</taxon>
        <taxon>Anthemidinae</taxon>
        <taxon>Tanacetum</taxon>
    </lineage>
</organism>
<feature type="domain" description="Serpin" evidence="3">
    <location>
        <begin position="48"/>
        <end position="283"/>
    </location>
</feature>
<reference evidence="4" key="1">
    <citation type="journal article" date="2019" name="Sci. Rep.">
        <title>Draft genome of Tanacetum cinerariifolium, the natural source of mosquito coil.</title>
        <authorList>
            <person name="Yamashiro T."/>
            <person name="Shiraishi A."/>
            <person name="Satake H."/>
            <person name="Nakayama K."/>
        </authorList>
    </citation>
    <scope>NUCLEOTIDE SEQUENCE</scope>
</reference>
<dbReference type="GO" id="GO:0004867">
    <property type="term" value="F:serine-type endopeptidase inhibitor activity"/>
    <property type="evidence" value="ECO:0007669"/>
    <property type="project" value="InterPro"/>
</dbReference>
<comment type="similarity">
    <text evidence="1 2">Belongs to the serpin family.</text>
</comment>